<keyword evidence="2" id="KW-0805">Transcription regulation</keyword>
<dbReference type="AlphaFoldDB" id="A0A2A8D0T3"/>
<comment type="caution">
    <text evidence="9">The sequence shown here is derived from an EMBL/GenBank/DDBJ whole genome shotgun (WGS) entry which is preliminary data.</text>
</comment>
<dbReference type="PANTHER" id="PTHR43133:SF8">
    <property type="entry name" value="RNA POLYMERASE SIGMA FACTOR HI_1459-RELATED"/>
    <property type="match status" value="1"/>
</dbReference>
<dbReference type="OrthoDB" id="1056775at2"/>
<dbReference type="SUPFAM" id="SSF88946">
    <property type="entry name" value="Sigma2 domain of RNA polymerase sigma factors"/>
    <property type="match status" value="1"/>
</dbReference>
<dbReference type="GO" id="GO:0016987">
    <property type="term" value="F:sigma factor activity"/>
    <property type="evidence" value="ECO:0007669"/>
    <property type="project" value="UniProtKB-KW"/>
</dbReference>
<accession>A0A2A8D0T3</accession>
<dbReference type="InterPro" id="IPR036388">
    <property type="entry name" value="WH-like_DNA-bd_sf"/>
</dbReference>
<keyword evidence="4" id="KW-0238">DNA-binding</keyword>
<dbReference type="InterPro" id="IPR039425">
    <property type="entry name" value="RNA_pol_sigma-70-like"/>
</dbReference>
<evidence type="ECO:0000256" key="5">
    <source>
        <dbReference type="ARBA" id="ARBA00023163"/>
    </source>
</evidence>
<dbReference type="InterPro" id="IPR007627">
    <property type="entry name" value="RNA_pol_sigma70_r2"/>
</dbReference>
<evidence type="ECO:0000256" key="4">
    <source>
        <dbReference type="ARBA" id="ARBA00023125"/>
    </source>
</evidence>
<keyword evidence="10" id="KW-1185">Reference proteome</keyword>
<dbReference type="Proteomes" id="UP000220102">
    <property type="component" value="Unassembled WGS sequence"/>
</dbReference>
<keyword evidence="5" id="KW-0804">Transcription</keyword>
<evidence type="ECO:0000313" key="10">
    <source>
        <dbReference type="Proteomes" id="UP000220102"/>
    </source>
</evidence>
<dbReference type="InterPro" id="IPR014284">
    <property type="entry name" value="RNA_pol_sigma-70_dom"/>
</dbReference>
<dbReference type="CDD" id="cd06171">
    <property type="entry name" value="Sigma70_r4"/>
    <property type="match status" value="1"/>
</dbReference>
<dbReference type="Gene3D" id="1.10.1740.10">
    <property type="match status" value="1"/>
</dbReference>
<dbReference type="EMBL" id="PDEQ01000002">
    <property type="protein sequence ID" value="PEN14490.1"/>
    <property type="molecule type" value="Genomic_DNA"/>
</dbReference>
<name>A0A2A8D0T3_9BACT</name>
<protein>
    <submittedName>
        <fullName evidence="9">RNA polymerase subunit sigma-24</fullName>
    </submittedName>
</protein>
<dbReference type="Pfam" id="PF04542">
    <property type="entry name" value="Sigma70_r2"/>
    <property type="match status" value="1"/>
</dbReference>
<dbReference type="Pfam" id="PF08281">
    <property type="entry name" value="Sigma70_r4_2"/>
    <property type="match status" value="1"/>
</dbReference>
<dbReference type="InterPro" id="IPR013324">
    <property type="entry name" value="RNA_pol_sigma_r3/r4-like"/>
</dbReference>
<reference evidence="9 10" key="1">
    <citation type="submission" date="2017-10" db="EMBL/GenBank/DDBJ databases">
        <title>Draft genome of Longibacter Salinarum.</title>
        <authorList>
            <person name="Goh K.M."/>
            <person name="Shamsir M.S."/>
            <person name="Lim S.W."/>
        </authorList>
    </citation>
    <scope>NUCLEOTIDE SEQUENCE [LARGE SCALE GENOMIC DNA]</scope>
    <source>
        <strain evidence="9 10">KCTC 52045</strain>
    </source>
</reference>
<dbReference type="GO" id="GO:0006352">
    <property type="term" value="P:DNA-templated transcription initiation"/>
    <property type="evidence" value="ECO:0007669"/>
    <property type="project" value="InterPro"/>
</dbReference>
<sequence length="184" mass="20909">MASPSIDPDTVRQAQNGDDRARSSLLSAIEPILRGYFVKRIGKSTDVDDLVQNTLIRVHEGLADLEKPGSLKPFAMKAALFELQDFYRGRYDMKERLYDPELPLDRTTAADDGSDRVDVETALEQLSPKARRIIELREYGYKYREIAQMIDTTEAAIKMQVKRAFDKMRDAITMLLALILIPSL</sequence>
<comment type="similarity">
    <text evidence="1">Belongs to the sigma-70 factor family. ECF subfamily.</text>
</comment>
<dbReference type="SUPFAM" id="SSF88659">
    <property type="entry name" value="Sigma3 and sigma4 domains of RNA polymerase sigma factors"/>
    <property type="match status" value="1"/>
</dbReference>
<evidence type="ECO:0000256" key="3">
    <source>
        <dbReference type="ARBA" id="ARBA00023082"/>
    </source>
</evidence>
<evidence type="ECO:0000259" key="8">
    <source>
        <dbReference type="Pfam" id="PF08281"/>
    </source>
</evidence>
<evidence type="ECO:0000259" key="7">
    <source>
        <dbReference type="Pfam" id="PF04542"/>
    </source>
</evidence>
<keyword evidence="3" id="KW-0731">Sigma factor</keyword>
<feature type="region of interest" description="Disordered" evidence="6">
    <location>
        <begin position="1"/>
        <end position="20"/>
    </location>
</feature>
<evidence type="ECO:0000313" key="9">
    <source>
        <dbReference type="EMBL" id="PEN14490.1"/>
    </source>
</evidence>
<feature type="domain" description="RNA polymerase sigma factor 70 region 4 type 2" evidence="8">
    <location>
        <begin position="118"/>
        <end position="168"/>
    </location>
</feature>
<evidence type="ECO:0000256" key="6">
    <source>
        <dbReference type="SAM" id="MobiDB-lite"/>
    </source>
</evidence>
<proteinExistence type="inferred from homology"/>
<dbReference type="InterPro" id="IPR013325">
    <property type="entry name" value="RNA_pol_sigma_r2"/>
</dbReference>
<organism evidence="9 10">
    <name type="scientific">Longibacter salinarum</name>
    <dbReference type="NCBI Taxonomy" id="1850348"/>
    <lineage>
        <taxon>Bacteria</taxon>
        <taxon>Pseudomonadati</taxon>
        <taxon>Rhodothermota</taxon>
        <taxon>Rhodothermia</taxon>
        <taxon>Rhodothermales</taxon>
        <taxon>Salisaetaceae</taxon>
        <taxon>Longibacter</taxon>
    </lineage>
</organism>
<dbReference type="InterPro" id="IPR013249">
    <property type="entry name" value="RNA_pol_sigma70_r4_t2"/>
</dbReference>
<gene>
    <name evidence="9" type="ORF">CRI94_05550</name>
</gene>
<evidence type="ECO:0000256" key="1">
    <source>
        <dbReference type="ARBA" id="ARBA00010641"/>
    </source>
</evidence>
<dbReference type="RefSeq" id="WP_098074666.1">
    <property type="nucleotide sequence ID" value="NZ_PDEQ01000002.1"/>
</dbReference>
<evidence type="ECO:0000256" key="2">
    <source>
        <dbReference type="ARBA" id="ARBA00023015"/>
    </source>
</evidence>
<dbReference type="PANTHER" id="PTHR43133">
    <property type="entry name" value="RNA POLYMERASE ECF-TYPE SIGMA FACTO"/>
    <property type="match status" value="1"/>
</dbReference>
<dbReference type="NCBIfam" id="TIGR02937">
    <property type="entry name" value="sigma70-ECF"/>
    <property type="match status" value="1"/>
</dbReference>
<feature type="domain" description="RNA polymerase sigma-70 region 2" evidence="7">
    <location>
        <begin position="30"/>
        <end position="89"/>
    </location>
</feature>
<dbReference type="GO" id="GO:0003677">
    <property type="term" value="F:DNA binding"/>
    <property type="evidence" value="ECO:0007669"/>
    <property type="project" value="UniProtKB-KW"/>
</dbReference>
<dbReference type="Gene3D" id="1.10.10.10">
    <property type="entry name" value="Winged helix-like DNA-binding domain superfamily/Winged helix DNA-binding domain"/>
    <property type="match status" value="1"/>
</dbReference>